<feature type="non-terminal residue" evidence="6">
    <location>
        <position position="219"/>
    </location>
</feature>
<comment type="caution">
    <text evidence="6">The sequence shown here is derived from an EMBL/GenBank/DDBJ whole genome shotgun (WGS) entry which is preliminary data.</text>
</comment>
<dbReference type="PROSITE" id="PS51842">
    <property type="entry name" value="IF_ROD_2"/>
    <property type="match status" value="1"/>
</dbReference>
<organism evidence="6 7">
    <name type="scientific">Staurois parvus</name>
    <dbReference type="NCBI Taxonomy" id="386267"/>
    <lineage>
        <taxon>Eukaryota</taxon>
        <taxon>Metazoa</taxon>
        <taxon>Chordata</taxon>
        <taxon>Craniata</taxon>
        <taxon>Vertebrata</taxon>
        <taxon>Euteleostomi</taxon>
        <taxon>Amphibia</taxon>
        <taxon>Batrachia</taxon>
        <taxon>Anura</taxon>
        <taxon>Neobatrachia</taxon>
        <taxon>Ranoidea</taxon>
        <taxon>Ranidae</taxon>
        <taxon>Staurois</taxon>
    </lineage>
</organism>
<dbReference type="Gene3D" id="1.20.5.500">
    <property type="entry name" value="Single helix bin"/>
    <property type="match status" value="1"/>
</dbReference>
<reference evidence="6" key="1">
    <citation type="submission" date="2023-05" db="EMBL/GenBank/DDBJ databases">
        <authorList>
            <person name="Stuckert A."/>
        </authorList>
    </citation>
    <scope>NUCLEOTIDE SEQUENCE</scope>
</reference>
<name>A0ABN9DB43_9NEOB</name>
<dbReference type="Gene3D" id="1.20.5.170">
    <property type="match status" value="1"/>
</dbReference>
<feature type="compositionally biased region" description="Low complexity" evidence="4">
    <location>
        <begin position="179"/>
        <end position="219"/>
    </location>
</feature>
<dbReference type="PANTHER" id="PTHR23239:SF121">
    <property type="entry name" value="KERATIN, TYPE I CYTOSKELETAL 13"/>
    <property type="match status" value="1"/>
</dbReference>
<evidence type="ECO:0000259" key="5">
    <source>
        <dbReference type="PROSITE" id="PS51842"/>
    </source>
</evidence>
<evidence type="ECO:0000256" key="1">
    <source>
        <dbReference type="ARBA" id="ARBA00022754"/>
    </source>
</evidence>
<dbReference type="EMBL" id="CATNWA010014268">
    <property type="protein sequence ID" value="CAI9569804.1"/>
    <property type="molecule type" value="Genomic_DNA"/>
</dbReference>
<keyword evidence="2 3" id="KW-0175">Coiled coil</keyword>
<evidence type="ECO:0000313" key="6">
    <source>
        <dbReference type="EMBL" id="CAI9569804.1"/>
    </source>
</evidence>
<evidence type="ECO:0000256" key="3">
    <source>
        <dbReference type="SAM" id="Coils"/>
    </source>
</evidence>
<evidence type="ECO:0000313" key="7">
    <source>
        <dbReference type="Proteomes" id="UP001162483"/>
    </source>
</evidence>
<feature type="domain" description="IF rod" evidence="5">
    <location>
        <begin position="1"/>
        <end position="178"/>
    </location>
</feature>
<evidence type="ECO:0000256" key="2">
    <source>
        <dbReference type="ARBA" id="ARBA00023054"/>
    </source>
</evidence>
<proteinExistence type="predicted"/>
<feature type="region of interest" description="Disordered" evidence="4">
    <location>
        <begin position="175"/>
        <end position="219"/>
    </location>
</feature>
<dbReference type="Pfam" id="PF00038">
    <property type="entry name" value="Filament"/>
    <property type="match status" value="1"/>
</dbReference>
<dbReference type="PRINTS" id="PR01248">
    <property type="entry name" value="TYPE1KERATIN"/>
</dbReference>
<dbReference type="SMART" id="SM01391">
    <property type="entry name" value="Filament"/>
    <property type="match status" value="1"/>
</dbReference>
<dbReference type="Proteomes" id="UP001162483">
    <property type="component" value="Unassembled WGS sequence"/>
</dbReference>
<accession>A0ABN9DB43</accession>
<dbReference type="SUPFAM" id="SSF64593">
    <property type="entry name" value="Intermediate filament protein, coiled coil region"/>
    <property type="match status" value="1"/>
</dbReference>
<dbReference type="InterPro" id="IPR039008">
    <property type="entry name" value="IF_rod_dom"/>
</dbReference>
<feature type="coiled-coil region" evidence="3">
    <location>
        <begin position="36"/>
        <end position="96"/>
    </location>
</feature>
<evidence type="ECO:0000256" key="4">
    <source>
        <dbReference type="SAM" id="MobiDB-lite"/>
    </source>
</evidence>
<dbReference type="PANTHER" id="PTHR23239">
    <property type="entry name" value="INTERMEDIATE FILAMENT"/>
    <property type="match status" value="1"/>
</dbReference>
<gene>
    <name evidence="6" type="ORF">SPARVUS_LOCUS6982359</name>
</gene>
<sequence>MKKNHEEEMKGLQGQASGTVNVEMNAAPGIDLSKILADMRAEYERLADKYRQNAEAMFVAQTKELQAQVVSGGQEVQTSKTEITNLKHTLQGLEIELQSQLSMKSAFEASLADTEGRYCAQLAQIQELIAKIEEEIAELRNQLEQQTSEYKMLLDVKSRLEQEIAKYRELLDGQDLKIPTGGSSSGSSSTTTTSSTPPSSSSASASAPAPAPASASSAT</sequence>
<keyword evidence="7" id="KW-1185">Reference proteome</keyword>
<dbReference type="InterPro" id="IPR002957">
    <property type="entry name" value="Keratin_I"/>
</dbReference>
<keyword evidence="1" id="KW-0403">Intermediate filament</keyword>
<protein>
    <recommendedName>
        <fullName evidence="5">IF rod domain-containing protein</fullName>
    </recommendedName>
</protein>